<dbReference type="InterPro" id="IPR013087">
    <property type="entry name" value="Znf_C2H2_type"/>
</dbReference>
<keyword evidence="8" id="KW-0677">Repeat</keyword>
<evidence type="ECO:0000256" key="6">
    <source>
        <dbReference type="ARBA" id="ARBA00022525"/>
    </source>
</evidence>
<dbReference type="STRING" id="8022.A0A060WKR5"/>
<dbReference type="PROSITE" id="PS00028">
    <property type="entry name" value="ZINC_FINGER_C2H2_1"/>
    <property type="match status" value="6"/>
</dbReference>
<evidence type="ECO:0000256" key="3">
    <source>
        <dbReference type="ARBA" id="ARBA00004613"/>
    </source>
</evidence>
<evidence type="ECO:0000256" key="13">
    <source>
        <dbReference type="ARBA" id="ARBA00023125"/>
    </source>
</evidence>
<keyword evidence="13" id="KW-0238">DNA-binding</keyword>
<keyword evidence="12" id="KW-0805">Transcription regulation</keyword>
<evidence type="ECO:0000313" key="19">
    <source>
        <dbReference type="EMBL" id="CDQ67621.1"/>
    </source>
</evidence>
<dbReference type="EMBL" id="FR904591">
    <property type="protein sequence ID" value="CDQ67621.1"/>
    <property type="molecule type" value="Genomic_DNA"/>
</dbReference>
<dbReference type="SMART" id="SM00355">
    <property type="entry name" value="ZnF_C2H2"/>
    <property type="match status" value="13"/>
</dbReference>
<feature type="domain" description="C2H2-type" evidence="18">
    <location>
        <begin position="698"/>
        <end position="725"/>
    </location>
</feature>
<evidence type="ECO:0000256" key="10">
    <source>
        <dbReference type="ARBA" id="ARBA00022815"/>
    </source>
</evidence>
<evidence type="ECO:0000256" key="2">
    <source>
        <dbReference type="ARBA" id="ARBA00004123"/>
    </source>
</evidence>
<comment type="similarity">
    <text evidence="5">Belongs to the bombesin/neuromedin-B/ranatensin family.</text>
</comment>
<dbReference type="PANTHER" id="PTHR47222">
    <property type="entry name" value="ZINC FINGER PROTEIN 532-RELATED"/>
    <property type="match status" value="1"/>
</dbReference>
<keyword evidence="11" id="KW-0862">Zinc</keyword>
<sequence>MGDMKTPDFDDLLAAFDIPDATSLDAKENIQESHDEAEGQLKHTGMCMDDSLSVHQAVGASDVPAVSVIVKNTSRQESSDSGGEREGPHFGHPLQNGFRGSGAAMESHQIDHSGSKSFVSALNGGKTPVQHKLEGTPSFSQSFSQFSPISSPESEDSRSNGVDIRPKQERPYFPAASIFMSAEPPMSDNQKKQLSYSMFDKCHEVDCDVPENLPRSKGESIKAEDTRTEKPDSNVSDQKVKGDCHSMAASNMPTSHPCVKTPTSKLSSCLEALVALNARKDPSEQPNYQDLSLAHDDNIKVTVKRLMKPPDSPVSICSNSSGKGSPALASGSPPAIPRVRIKTIKTTTGQIQRTVTSVVPDSENEDVHSVESSPSQSMIVEDAYPSLSPYPSHNVIIGALPSKVTDTKLEGNSKRPGQMQSATIFHNTSSPHGPSTQKRISSVQTGNSPNTSLLPKAMHLANLNLVPHSVAASVAARSTSHQQSQQHTLSSSMVCSTVPLVHQVKKAAPNPRAAIPSTAAGTLNRLLNNANPVPTYVPNLNPPPESNINLPPRGYCCLECGDSFGVERSLVYHYGRRSVHIEVACTHCAKTMVFFNKCALLAHAREHKNKGVVMQCTQLSMKPIAEGQMFAPLITESSVHVGSHVPPLSSPKSQPVMPLYPDKVIRHRLRCLECNKQLSDYKGLAGHYQRLSEEMEGLMCKVCSMLLPNKCSYRAHQRIHAHKSPYCCPECGALSRSVDIQKHVKENCLHYARKAGYKCLHCDMVFMSFNVQKSHIEEKHCEVFYKCTICPVAFKSSGGCEMHLTTKHNASKVSPQLIFKCSCETVFKKKQLLLQHFYQNAKKRATCVFKCPECTSIFTQKQPLMQHFKGVHGGIFKEEVEKSTKPPEMTAQHQDVTSGFHQPKVNTPIKYSDGTRKRANLGARDSKPNLKNAGWNCGECLHWLPDREAYVSHMKKNHGRVRINFVILLRIQTNFYYNLGTTSDSLKSYPCRQCERSFNSSTSLRRHIRNDHDGKKNTFTCWYCTDERTTFTTNIMLKNHISLMHGIKNPDFSLLKSAPLDSSKALGEGPVSKRPAVESEGEGQEGAALEGSPAKRLKHQFRCSKCGFTTEDGTQFQKHIPQHKTDENTPQCLHCGLCFASQLSLNRHLFIVHKVKEPEEERKERMDMEYECRKKQEEDVGKAVGVNEREDLPPPLVKSDPQRAEDPTRLHCEPAVRLTSTKFPRAEQKVVLTLTSSLPYSVHKYCSFKKRMTRGTLTCKSGFISCFVLLSYIGMTSSMSLNLNELRNKVSNIKVNQRGSLWATGHFMGKKSVDSSFLESSFGGGKKIPFGVQSANPKRKAESLTELLIEEVLKRALQIPQKRGIRSGGGFPDEITGQHLNQQK</sequence>
<evidence type="ECO:0000256" key="4">
    <source>
        <dbReference type="ARBA" id="ARBA00006991"/>
    </source>
</evidence>
<reference evidence="19 20" key="1">
    <citation type="journal article" date="2014" name="Nat. Commun.">
        <title>The rainbow trout genome provides novel insights into evolution after whole-genome duplication in vertebrates.</title>
        <authorList>
            <person name="Berthelot C."/>
            <person name="Brunet F."/>
            <person name="Chalopin D."/>
            <person name="Juanchich A."/>
            <person name="Bernard M."/>
            <person name="Noel B."/>
            <person name="Bento P."/>
            <person name="Da Silva C."/>
            <person name="Labadie K."/>
            <person name="Alberti A."/>
            <person name="Aury J.M."/>
            <person name="Louis A."/>
            <person name="Dehais P."/>
            <person name="Bardou P."/>
            <person name="Montfort J."/>
            <person name="Klopp C."/>
            <person name="Cabau C."/>
            <person name="Gaspin C."/>
            <person name="Thorgaard G.H."/>
            <person name="Boussaha M."/>
            <person name="Quillet E."/>
            <person name="Guyomard R."/>
            <person name="Galiana D."/>
            <person name="Bobe J."/>
            <person name="Volff J.N."/>
            <person name="Genet C."/>
            <person name="Wincker P."/>
            <person name="Jaillon O."/>
            <person name="Roest Crollius H."/>
            <person name="Guiguen Y."/>
        </authorList>
    </citation>
    <scope>NUCLEOTIDE SEQUENCE [LARGE SCALE GENOMIC DNA]</scope>
</reference>
<evidence type="ECO:0000256" key="11">
    <source>
        <dbReference type="ARBA" id="ARBA00022833"/>
    </source>
</evidence>
<dbReference type="Pfam" id="PF02044">
    <property type="entry name" value="Bombesin"/>
    <property type="match status" value="1"/>
</dbReference>
<evidence type="ECO:0000256" key="7">
    <source>
        <dbReference type="ARBA" id="ARBA00022723"/>
    </source>
</evidence>
<gene>
    <name evidence="19" type="ORF">GSONMT00042650001</name>
</gene>
<keyword evidence="14" id="KW-0804">Transcription</keyword>
<comment type="subcellular location">
    <subcellularLocation>
        <location evidence="2">Nucleus</location>
    </subcellularLocation>
    <subcellularLocation>
        <location evidence="3">Secreted</location>
    </subcellularLocation>
</comment>
<dbReference type="GO" id="GO:0008270">
    <property type="term" value="F:zinc ion binding"/>
    <property type="evidence" value="ECO:0007669"/>
    <property type="project" value="UniProtKB-KW"/>
</dbReference>
<dbReference type="GO" id="GO:0005576">
    <property type="term" value="C:extracellular region"/>
    <property type="evidence" value="ECO:0007669"/>
    <property type="project" value="UniProtKB-SubCell"/>
</dbReference>
<feature type="region of interest" description="Disordered" evidence="17">
    <location>
        <begin position="1065"/>
        <end position="1093"/>
    </location>
</feature>
<keyword evidence="6" id="KW-0964">Secreted</keyword>
<accession>A0A060WKR5</accession>
<dbReference type="PROSITE" id="PS50157">
    <property type="entry name" value="ZINC_FINGER_C2H2_2"/>
    <property type="match status" value="6"/>
</dbReference>
<dbReference type="InterPro" id="IPR045914">
    <property type="entry name" value="Zn532-like"/>
</dbReference>
<dbReference type="InterPro" id="IPR036236">
    <property type="entry name" value="Znf_C2H2_sf"/>
</dbReference>
<keyword evidence="15" id="KW-0539">Nucleus</keyword>
<evidence type="ECO:0000259" key="18">
    <source>
        <dbReference type="PROSITE" id="PS50157"/>
    </source>
</evidence>
<evidence type="ECO:0000256" key="16">
    <source>
        <dbReference type="PROSITE-ProRule" id="PRU00042"/>
    </source>
</evidence>
<dbReference type="GO" id="GO:0003677">
    <property type="term" value="F:DNA binding"/>
    <property type="evidence" value="ECO:0007669"/>
    <property type="project" value="UniProtKB-KW"/>
</dbReference>
<dbReference type="SUPFAM" id="SSF57667">
    <property type="entry name" value="beta-beta-alpha zinc fingers"/>
    <property type="match status" value="2"/>
</dbReference>
<keyword evidence="10" id="KW-0027">Amidation</keyword>
<keyword evidence="9 16" id="KW-0863">Zinc-finger</keyword>
<evidence type="ECO:0000256" key="12">
    <source>
        <dbReference type="ARBA" id="ARBA00023015"/>
    </source>
</evidence>
<keyword evidence="7" id="KW-0479">Metal-binding</keyword>
<organism evidence="19 20">
    <name type="scientific">Oncorhynchus mykiss</name>
    <name type="common">Rainbow trout</name>
    <name type="synonym">Salmo gairdneri</name>
    <dbReference type="NCBI Taxonomy" id="8022"/>
    <lineage>
        <taxon>Eukaryota</taxon>
        <taxon>Metazoa</taxon>
        <taxon>Chordata</taxon>
        <taxon>Craniata</taxon>
        <taxon>Vertebrata</taxon>
        <taxon>Euteleostomi</taxon>
        <taxon>Actinopterygii</taxon>
        <taxon>Neopterygii</taxon>
        <taxon>Teleostei</taxon>
        <taxon>Protacanthopterygii</taxon>
        <taxon>Salmoniformes</taxon>
        <taxon>Salmonidae</taxon>
        <taxon>Salmoninae</taxon>
        <taxon>Oncorhynchus</taxon>
    </lineage>
</organism>
<evidence type="ECO:0000313" key="20">
    <source>
        <dbReference type="Proteomes" id="UP000193380"/>
    </source>
</evidence>
<dbReference type="PROSITE" id="PS00257">
    <property type="entry name" value="BOMBESIN"/>
    <property type="match status" value="1"/>
</dbReference>
<evidence type="ECO:0000256" key="5">
    <source>
        <dbReference type="ARBA" id="ARBA00010012"/>
    </source>
</evidence>
<comment type="similarity">
    <text evidence="4">Belongs to the krueppel C2H2-type zinc-finger protein family.</text>
</comment>
<feature type="domain" description="C2H2-type" evidence="18">
    <location>
        <begin position="849"/>
        <end position="874"/>
    </location>
</feature>
<evidence type="ECO:0000256" key="8">
    <source>
        <dbReference type="ARBA" id="ARBA00022737"/>
    </source>
</evidence>
<feature type="region of interest" description="Disordered" evidence="17">
    <location>
        <begin position="1188"/>
        <end position="1207"/>
    </location>
</feature>
<feature type="domain" description="C2H2-type" evidence="18">
    <location>
        <begin position="555"/>
        <end position="580"/>
    </location>
</feature>
<feature type="region of interest" description="Disordered" evidence="17">
    <location>
        <begin position="73"/>
        <end position="170"/>
    </location>
</feature>
<comment type="function">
    <text evidence="1">May be involved in transcriptional regulation.</text>
</comment>
<feature type="compositionally biased region" description="Basic and acidic residues" evidence="17">
    <location>
        <begin position="214"/>
        <end position="240"/>
    </location>
</feature>
<dbReference type="InterPro" id="IPR057356">
    <property type="entry name" value="Znf-C2H2_ZNF592"/>
</dbReference>
<evidence type="ECO:0000256" key="14">
    <source>
        <dbReference type="ARBA" id="ARBA00023163"/>
    </source>
</evidence>
<protein>
    <recommendedName>
        <fullName evidence="18">C2H2-type domain-containing protein</fullName>
    </recommendedName>
</protein>
<dbReference type="GO" id="GO:0007218">
    <property type="term" value="P:neuropeptide signaling pathway"/>
    <property type="evidence" value="ECO:0007669"/>
    <property type="project" value="InterPro"/>
</dbReference>
<dbReference type="Pfam" id="PF13894">
    <property type="entry name" value="zf-C2H2_4"/>
    <property type="match status" value="1"/>
</dbReference>
<dbReference type="InterPro" id="IPR041697">
    <property type="entry name" value="Znf-C2H2_11"/>
</dbReference>
<feature type="region of interest" description="Disordered" evidence="17">
    <location>
        <begin position="310"/>
        <end position="335"/>
    </location>
</feature>
<feature type="region of interest" description="Disordered" evidence="17">
    <location>
        <begin position="208"/>
        <end position="240"/>
    </location>
</feature>
<feature type="domain" description="C2H2-type" evidence="18">
    <location>
        <begin position="989"/>
        <end position="1017"/>
    </location>
</feature>
<dbReference type="GO" id="GO:0005634">
    <property type="term" value="C:nucleus"/>
    <property type="evidence" value="ECO:0007669"/>
    <property type="project" value="UniProtKB-SubCell"/>
</dbReference>
<proteinExistence type="inferred from homology"/>
<dbReference type="PANTHER" id="PTHR47222:SF1">
    <property type="entry name" value="ZINC FINGER PROTEIN 592"/>
    <property type="match status" value="1"/>
</dbReference>
<evidence type="ECO:0000256" key="1">
    <source>
        <dbReference type="ARBA" id="ARBA00003767"/>
    </source>
</evidence>
<dbReference type="PaxDb" id="8022-A0A060WKR5"/>
<evidence type="ECO:0000256" key="15">
    <source>
        <dbReference type="ARBA" id="ARBA00023242"/>
    </source>
</evidence>
<feature type="compositionally biased region" description="Low complexity" evidence="17">
    <location>
        <begin position="137"/>
        <end position="152"/>
    </location>
</feature>
<dbReference type="Pfam" id="PF25412">
    <property type="entry name" value="zf-C2H2_ZNF592"/>
    <property type="match status" value="1"/>
</dbReference>
<dbReference type="Pfam" id="PF16622">
    <property type="entry name" value="zf-C2H2_11"/>
    <property type="match status" value="1"/>
</dbReference>
<feature type="region of interest" description="Disordered" evidence="17">
    <location>
        <begin position="424"/>
        <end position="454"/>
    </location>
</feature>
<dbReference type="InterPro" id="IPR000874">
    <property type="entry name" value="Bombesin"/>
</dbReference>
<feature type="region of interest" description="Disordered" evidence="17">
    <location>
        <begin position="1364"/>
        <end position="1384"/>
    </location>
</feature>
<feature type="domain" description="C2H2-type" evidence="18">
    <location>
        <begin position="785"/>
        <end position="813"/>
    </location>
</feature>
<feature type="compositionally biased region" description="Polar residues" evidence="17">
    <location>
        <begin position="424"/>
        <end position="453"/>
    </location>
</feature>
<evidence type="ECO:0000256" key="9">
    <source>
        <dbReference type="ARBA" id="ARBA00022771"/>
    </source>
</evidence>
<feature type="domain" description="C2H2-type" evidence="18">
    <location>
        <begin position="1130"/>
        <end position="1158"/>
    </location>
</feature>
<feature type="region of interest" description="Disordered" evidence="17">
    <location>
        <begin position="352"/>
        <end position="376"/>
    </location>
</feature>
<dbReference type="Proteomes" id="UP000193380">
    <property type="component" value="Chromosome 2"/>
</dbReference>
<dbReference type="Gene3D" id="3.30.160.60">
    <property type="entry name" value="Classic Zinc Finger"/>
    <property type="match status" value="5"/>
</dbReference>
<name>A0A060WKR5_ONCMY</name>
<evidence type="ECO:0000256" key="17">
    <source>
        <dbReference type="SAM" id="MobiDB-lite"/>
    </source>
</evidence>